<evidence type="ECO:0000259" key="5">
    <source>
        <dbReference type="PROSITE" id="PS51078"/>
    </source>
</evidence>
<dbReference type="OrthoDB" id="6057486at2"/>
<evidence type="ECO:0000256" key="2">
    <source>
        <dbReference type="ARBA" id="ARBA00023125"/>
    </source>
</evidence>
<dbReference type="Pfam" id="PF01614">
    <property type="entry name" value="IclR_C"/>
    <property type="match status" value="1"/>
</dbReference>
<evidence type="ECO:0000256" key="3">
    <source>
        <dbReference type="ARBA" id="ARBA00023163"/>
    </source>
</evidence>
<gene>
    <name evidence="6" type="ORF">SAMN04487991_2333</name>
</gene>
<dbReference type="RefSeq" id="WP_090060866.1">
    <property type="nucleotide sequence ID" value="NZ_FORH01000004.1"/>
</dbReference>
<dbReference type="InterPro" id="IPR036388">
    <property type="entry name" value="WH-like_DNA-bd_sf"/>
</dbReference>
<dbReference type="InterPro" id="IPR014757">
    <property type="entry name" value="Tscrpt_reg_IclR_C"/>
</dbReference>
<dbReference type="Pfam" id="PF09339">
    <property type="entry name" value="HTH_IclR"/>
    <property type="match status" value="1"/>
</dbReference>
<dbReference type="Gene3D" id="1.10.10.10">
    <property type="entry name" value="Winged helix-like DNA-binding domain superfamily/Winged helix DNA-binding domain"/>
    <property type="match status" value="1"/>
</dbReference>
<dbReference type="InterPro" id="IPR036390">
    <property type="entry name" value="WH_DNA-bd_sf"/>
</dbReference>
<dbReference type="GO" id="GO:0003677">
    <property type="term" value="F:DNA binding"/>
    <property type="evidence" value="ECO:0007669"/>
    <property type="project" value="UniProtKB-KW"/>
</dbReference>
<dbReference type="EMBL" id="FORH01000004">
    <property type="protein sequence ID" value="SFJ53681.1"/>
    <property type="molecule type" value="Genomic_DNA"/>
</dbReference>
<keyword evidence="7" id="KW-1185">Reference proteome</keyword>
<keyword evidence="2" id="KW-0238">DNA-binding</keyword>
<evidence type="ECO:0000256" key="1">
    <source>
        <dbReference type="ARBA" id="ARBA00023015"/>
    </source>
</evidence>
<dbReference type="SMART" id="SM00346">
    <property type="entry name" value="HTH_ICLR"/>
    <property type="match status" value="1"/>
</dbReference>
<dbReference type="Proteomes" id="UP000199630">
    <property type="component" value="Unassembled WGS sequence"/>
</dbReference>
<dbReference type="AlphaFoldDB" id="A0A1I3S804"/>
<evidence type="ECO:0000313" key="6">
    <source>
        <dbReference type="EMBL" id="SFJ53681.1"/>
    </source>
</evidence>
<keyword evidence="1" id="KW-0805">Transcription regulation</keyword>
<dbReference type="GO" id="GO:0003700">
    <property type="term" value="F:DNA-binding transcription factor activity"/>
    <property type="evidence" value="ECO:0007669"/>
    <property type="project" value="TreeGrafter"/>
</dbReference>
<dbReference type="GO" id="GO:0045892">
    <property type="term" value="P:negative regulation of DNA-templated transcription"/>
    <property type="evidence" value="ECO:0007669"/>
    <property type="project" value="TreeGrafter"/>
</dbReference>
<dbReference type="Gene3D" id="3.30.450.40">
    <property type="match status" value="1"/>
</dbReference>
<evidence type="ECO:0000313" key="7">
    <source>
        <dbReference type="Proteomes" id="UP000199630"/>
    </source>
</evidence>
<dbReference type="InterPro" id="IPR005471">
    <property type="entry name" value="Tscrpt_reg_IclR_N"/>
</dbReference>
<proteinExistence type="predicted"/>
<dbReference type="PANTHER" id="PTHR30136:SF8">
    <property type="entry name" value="TRANSCRIPTIONAL REGULATORY PROTEIN"/>
    <property type="match status" value="1"/>
</dbReference>
<reference evidence="7" key="1">
    <citation type="submission" date="2016-10" db="EMBL/GenBank/DDBJ databases">
        <authorList>
            <person name="Varghese N."/>
            <person name="Submissions S."/>
        </authorList>
    </citation>
    <scope>NUCLEOTIDE SEQUENCE [LARGE SCALE GENOMIC DNA]</scope>
    <source>
        <strain evidence="7">DSM 26471</strain>
    </source>
</reference>
<evidence type="ECO:0000259" key="4">
    <source>
        <dbReference type="PROSITE" id="PS51077"/>
    </source>
</evidence>
<dbReference type="SUPFAM" id="SSF55781">
    <property type="entry name" value="GAF domain-like"/>
    <property type="match status" value="1"/>
</dbReference>
<feature type="domain" description="HTH iclR-type" evidence="4">
    <location>
        <begin position="8"/>
        <end position="70"/>
    </location>
</feature>
<dbReference type="SUPFAM" id="SSF46785">
    <property type="entry name" value="Winged helix' DNA-binding domain"/>
    <property type="match status" value="1"/>
</dbReference>
<keyword evidence="3" id="KW-0804">Transcription</keyword>
<dbReference type="PROSITE" id="PS51077">
    <property type="entry name" value="HTH_ICLR"/>
    <property type="match status" value="1"/>
</dbReference>
<dbReference type="InterPro" id="IPR029016">
    <property type="entry name" value="GAF-like_dom_sf"/>
</dbReference>
<dbReference type="PROSITE" id="PS51078">
    <property type="entry name" value="ICLR_ED"/>
    <property type="match status" value="1"/>
</dbReference>
<dbReference type="STRING" id="588602.SAMN04487991_2333"/>
<protein>
    <submittedName>
        <fullName evidence="6">Transcriptional regulator, IclR family</fullName>
    </submittedName>
</protein>
<accession>A0A1I3S804</accession>
<organism evidence="6 7">
    <name type="scientific">Celeribacter neptunius</name>
    <dbReference type="NCBI Taxonomy" id="588602"/>
    <lineage>
        <taxon>Bacteria</taxon>
        <taxon>Pseudomonadati</taxon>
        <taxon>Pseudomonadota</taxon>
        <taxon>Alphaproteobacteria</taxon>
        <taxon>Rhodobacterales</taxon>
        <taxon>Roseobacteraceae</taxon>
        <taxon>Celeribacter</taxon>
    </lineage>
</organism>
<sequence length="262" mass="28018">MAEGSRGIQSVEVSGRILRAFVKTAEPMMLKDLAELADLKPAQCHAYLTSLKNVGLVHQDWATGHYSPGPFALRLGVSWLRGNPQTARAIEGLKALTETFGVMSLITVWGELGPTIVHTYAGLTQATLNLRQGSIFSVTGTAAGRLFAAYGTAPQIMELAESEIARTSQNQAIGEHINRDAFAERLKEVRERGYALAERRPIPGINAIGVPVFSETGELAFTISLIGKAEALATDPNSEALAGLRALAGQLTPENINKEVIA</sequence>
<name>A0A1I3S804_9RHOB</name>
<feature type="domain" description="IclR-ED" evidence="5">
    <location>
        <begin position="71"/>
        <end position="257"/>
    </location>
</feature>
<dbReference type="InterPro" id="IPR050707">
    <property type="entry name" value="HTH_MetabolicPath_Reg"/>
</dbReference>
<dbReference type="PANTHER" id="PTHR30136">
    <property type="entry name" value="HELIX-TURN-HELIX TRANSCRIPTIONAL REGULATOR, ICLR FAMILY"/>
    <property type="match status" value="1"/>
</dbReference>